<feature type="domain" description="Rubrerythrin diiron-binding" evidence="1">
    <location>
        <begin position="19"/>
        <end position="145"/>
    </location>
</feature>
<protein>
    <submittedName>
        <fullName evidence="2">Rubrerythrin</fullName>
    </submittedName>
</protein>
<dbReference type="Proteomes" id="UP000516304">
    <property type="component" value="Chromosome TIRI35C"/>
</dbReference>
<evidence type="ECO:0000313" key="3">
    <source>
        <dbReference type="Proteomes" id="UP000516304"/>
    </source>
</evidence>
<sequence length="183" mass="20541">MVMQVEDVLDKLAQLSPKEILGYAIASEEDAKQFYETLAAKSGEVLGDFFRDLAKAEASHRKILLKLHEDLFGDTSYAVPEGIPFAETSVKVDTVVNLIEAMRVALVNEKTAERIYSHLSEILPEHRGIFGFLAAQEKAHYAAIRSHVEYLEDVTNGQPEYVNAPIEFFGAQLELYLGPRTRR</sequence>
<reference evidence="2 3" key="1">
    <citation type="submission" date="2020-09" db="EMBL/GenBank/DDBJ databases">
        <authorList>
            <person name="Courtine D."/>
        </authorList>
    </citation>
    <scope>NUCLEOTIDE SEQUENCE [LARGE SCALE GENOMIC DNA]</scope>
    <source>
        <strain evidence="2 3">IRI35c</strain>
    </source>
</reference>
<evidence type="ECO:0000259" key="1">
    <source>
        <dbReference type="Pfam" id="PF02915"/>
    </source>
</evidence>
<dbReference type="SUPFAM" id="SSF47240">
    <property type="entry name" value="Ferritin-like"/>
    <property type="match status" value="1"/>
</dbReference>
<dbReference type="InterPro" id="IPR012347">
    <property type="entry name" value="Ferritin-like"/>
</dbReference>
<organism evidence="2 3">
    <name type="scientific">Thermococcus camini</name>
    <dbReference type="NCBI Taxonomy" id="2016373"/>
    <lineage>
        <taxon>Archaea</taxon>
        <taxon>Methanobacteriati</taxon>
        <taxon>Methanobacteriota</taxon>
        <taxon>Thermococci</taxon>
        <taxon>Thermococcales</taxon>
        <taxon>Thermococcaceae</taxon>
        <taxon>Thermococcus</taxon>
    </lineage>
</organism>
<proteinExistence type="predicted"/>
<dbReference type="PANTHER" id="PTHR33531">
    <property type="entry name" value="RUBRERYTHRIN SUBFAMILY"/>
    <property type="match status" value="1"/>
</dbReference>
<dbReference type="CDD" id="cd01045">
    <property type="entry name" value="Ferritin_like_AB"/>
    <property type="match status" value="1"/>
</dbReference>
<dbReference type="PANTHER" id="PTHR33531:SF10">
    <property type="entry name" value="BLR7895 PROTEIN"/>
    <property type="match status" value="1"/>
</dbReference>
<dbReference type="InterPro" id="IPR009078">
    <property type="entry name" value="Ferritin-like_SF"/>
</dbReference>
<gene>
    <name evidence="2" type="ORF">TIRI35C_1293</name>
</gene>
<dbReference type="AlphaFoldDB" id="A0A7G2D968"/>
<dbReference type="GO" id="GO:0046872">
    <property type="term" value="F:metal ion binding"/>
    <property type="evidence" value="ECO:0007669"/>
    <property type="project" value="InterPro"/>
</dbReference>
<dbReference type="Gene3D" id="1.20.1260.10">
    <property type="match status" value="1"/>
</dbReference>
<accession>A0A7G2D968</accession>
<name>A0A7G2D968_9EURY</name>
<dbReference type="EMBL" id="LR881183">
    <property type="protein sequence ID" value="CAD5244447.1"/>
    <property type="molecule type" value="Genomic_DNA"/>
</dbReference>
<dbReference type="KEGG" id="tcq:TIRI35C_1293"/>
<keyword evidence="3" id="KW-1185">Reference proteome</keyword>
<evidence type="ECO:0000313" key="2">
    <source>
        <dbReference type="EMBL" id="CAD5244447.1"/>
    </source>
</evidence>
<dbReference type="Pfam" id="PF02915">
    <property type="entry name" value="Rubrerythrin"/>
    <property type="match status" value="1"/>
</dbReference>
<dbReference type="GO" id="GO:0016491">
    <property type="term" value="F:oxidoreductase activity"/>
    <property type="evidence" value="ECO:0007669"/>
    <property type="project" value="InterPro"/>
</dbReference>
<dbReference type="InterPro" id="IPR003251">
    <property type="entry name" value="Rr_diiron-bd_dom"/>
</dbReference>